<gene>
    <name evidence="2" type="ORF">MEDL_25254</name>
</gene>
<dbReference type="AlphaFoldDB" id="A0A8S3RT03"/>
<sequence length="234" mass="26838">MEERLYDIIDDADMIEDQQLKDIQMSPDYLDVISGSNSTGSGEGKTVENHENNFESLSTDQIKMLVNKVICSSLNNRESTSSSGEEHQETKQEYLNPYQSVIKTSPPNTREYLTLATVHSRTDRSRVDYKSSSLSNDKNILQHPIDLEEIGLNRPYDYENSLISVEYAIPQRCLLSDRVRESKSCENLNSIRLNTKTSSRKDKTNKTSNEDNSLGYYNVPKTRSESDIYRFRPN</sequence>
<dbReference type="Proteomes" id="UP000683360">
    <property type="component" value="Unassembled WGS sequence"/>
</dbReference>
<organism evidence="2 3">
    <name type="scientific">Mytilus edulis</name>
    <name type="common">Blue mussel</name>
    <dbReference type="NCBI Taxonomy" id="6550"/>
    <lineage>
        <taxon>Eukaryota</taxon>
        <taxon>Metazoa</taxon>
        <taxon>Spiralia</taxon>
        <taxon>Lophotrochozoa</taxon>
        <taxon>Mollusca</taxon>
        <taxon>Bivalvia</taxon>
        <taxon>Autobranchia</taxon>
        <taxon>Pteriomorphia</taxon>
        <taxon>Mytilida</taxon>
        <taxon>Mytiloidea</taxon>
        <taxon>Mytilidae</taxon>
        <taxon>Mytilinae</taxon>
        <taxon>Mytilus</taxon>
    </lineage>
</organism>
<feature type="region of interest" description="Disordered" evidence="1">
    <location>
        <begin position="196"/>
        <end position="219"/>
    </location>
</feature>
<comment type="caution">
    <text evidence="2">The sequence shown here is derived from an EMBL/GenBank/DDBJ whole genome shotgun (WGS) entry which is preliminary data.</text>
</comment>
<evidence type="ECO:0000313" key="3">
    <source>
        <dbReference type="Proteomes" id="UP000683360"/>
    </source>
</evidence>
<protein>
    <submittedName>
        <fullName evidence="2">Uncharacterized protein</fullName>
    </submittedName>
</protein>
<keyword evidence="3" id="KW-1185">Reference proteome</keyword>
<accession>A0A8S3RT03</accession>
<reference evidence="2" key="1">
    <citation type="submission" date="2021-03" db="EMBL/GenBank/DDBJ databases">
        <authorList>
            <person name="Bekaert M."/>
        </authorList>
    </citation>
    <scope>NUCLEOTIDE SEQUENCE</scope>
</reference>
<evidence type="ECO:0000313" key="2">
    <source>
        <dbReference type="EMBL" id="CAG2211282.1"/>
    </source>
</evidence>
<evidence type="ECO:0000256" key="1">
    <source>
        <dbReference type="SAM" id="MobiDB-lite"/>
    </source>
</evidence>
<dbReference type="EMBL" id="CAJPWZ010001257">
    <property type="protein sequence ID" value="CAG2211282.1"/>
    <property type="molecule type" value="Genomic_DNA"/>
</dbReference>
<dbReference type="OrthoDB" id="6191661at2759"/>
<name>A0A8S3RT03_MYTED</name>
<feature type="compositionally biased region" description="Basic and acidic residues" evidence="1">
    <location>
        <begin position="199"/>
        <end position="209"/>
    </location>
</feature>
<proteinExistence type="predicted"/>